<keyword evidence="8" id="KW-0868">Chloride</keyword>
<organism evidence="11 12">
    <name type="scientific">Nautilia profundicola (strain ATCC BAA-1463 / DSM 18972 / AmH)</name>
    <dbReference type="NCBI Taxonomy" id="598659"/>
    <lineage>
        <taxon>Bacteria</taxon>
        <taxon>Pseudomonadati</taxon>
        <taxon>Campylobacterota</taxon>
        <taxon>Epsilonproteobacteria</taxon>
        <taxon>Nautiliales</taxon>
        <taxon>Nautiliaceae</taxon>
        <taxon>Nautilia</taxon>
    </lineage>
</organism>
<dbReference type="CDD" id="cd00400">
    <property type="entry name" value="Voltage_gated_ClC"/>
    <property type="match status" value="1"/>
</dbReference>
<dbReference type="OrthoDB" id="9767361at2"/>
<protein>
    <submittedName>
        <fullName evidence="11">Chloride transporter, chloride channel (ClC) family</fullName>
    </submittedName>
</protein>
<dbReference type="PANTHER" id="PTHR43427:SF6">
    <property type="entry name" value="CHLORIDE CHANNEL PROTEIN CLC-E"/>
    <property type="match status" value="1"/>
</dbReference>
<evidence type="ECO:0000256" key="7">
    <source>
        <dbReference type="ARBA" id="ARBA00023173"/>
    </source>
</evidence>
<keyword evidence="5" id="KW-0406">Ion transport</keyword>
<feature type="transmembrane region" description="Helical" evidence="10">
    <location>
        <begin position="231"/>
        <end position="251"/>
    </location>
</feature>
<dbReference type="GO" id="GO:0005254">
    <property type="term" value="F:chloride channel activity"/>
    <property type="evidence" value="ECO:0007669"/>
    <property type="project" value="UniProtKB-KW"/>
</dbReference>
<gene>
    <name evidence="11" type="ordered locus">NAMH_1073</name>
</gene>
<reference evidence="11 12" key="1">
    <citation type="journal article" date="2009" name="PLoS Genet.">
        <title>Adaptations to submarine hydrothermal environments exemplified by the genome of Nautilia profundicola.</title>
        <authorList>
            <person name="Campbell B.J."/>
            <person name="Smith J.L."/>
            <person name="Hanson T.E."/>
            <person name="Klotz M.G."/>
            <person name="Stein L.Y."/>
            <person name="Lee C.K."/>
            <person name="Wu D."/>
            <person name="Robinson J.M."/>
            <person name="Khouri H.M."/>
            <person name="Eisen J.A."/>
            <person name="Cary S.C."/>
        </authorList>
    </citation>
    <scope>NUCLEOTIDE SEQUENCE [LARGE SCALE GENOMIC DNA]</scope>
    <source>
        <strain evidence="12">ATCC BAA-1463 / DSM 18972 / AmH</strain>
    </source>
</reference>
<evidence type="ECO:0000256" key="2">
    <source>
        <dbReference type="ARBA" id="ARBA00022448"/>
    </source>
</evidence>
<dbReference type="PRINTS" id="PR00762">
    <property type="entry name" value="CLCHANNEL"/>
</dbReference>
<feature type="transmembrane region" description="Helical" evidence="10">
    <location>
        <begin position="196"/>
        <end position="219"/>
    </location>
</feature>
<dbReference type="eggNOG" id="COG0038">
    <property type="taxonomic scope" value="Bacteria"/>
</dbReference>
<sequence length="440" mass="48924">MINIIKLFKLPLSKFSIFRNFLIASFITGTISGIFVVIYDLLTKYISRLLFFGDPLNSIHKLPMWYIFFIPIVSIIIINLIIAYDNSVKEYGVSEITEIVSENREMITLKNLFLKIVASALSIGSGFAVGNEGPSAAIGAMIASKIHKFMNLPQNLVKPLISVGASSGISAIFVSPITGIAFAIESIASNFVKSYISFIIVGSLSAFTISVQYLSSFTFIYSAGREIDFRYIYLTALFIPFITFFIYLYLILQDKILYLLNLKLFNKFGRFKDIIFAIIGGSVIASILILSPYAGFTGHNIVTMLINNEKIIPLFLIFELLFLRIIATTFSIYSNAIGGMFVPLMSIGALTGYVFGAIAFKFHVNIEPFYFAAIGAAVFMGVLMKLPFTSIVLALEITNDYNVVVATGFSVAIITYLTRLNFNIKKFNTININFSNLKIH</sequence>
<evidence type="ECO:0000313" key="12">
    <source>
        <dbReference type="Proteomes" id="UP000000448"/>
    </source>
</evidence>
<dbReference type="Gene3D" id="1.10.3080.10">
    <property type="entry name" value="Clc chloride channel"/>
    <property type="match status" value="1"/>
</dbReference>
<feature type="transmembrane region" description="Helical" evidence="10">
    <location>
        <begin position="21"/>
        <end position="42"/>
    </location>
</feature>
<evidence type="ECO:0000256" key="1">
    <source>
        <dbReference type="ARBA" id="ARBA00004141"/>
    </source>
</evidence>
<evidence type="ECO:0000313" key="11">
    <source>
        <dbReference type="EMBL" id="ACM93723.1"/>
    </source>
</evidence>
<dbReference type="InterPro" id="IPR050368">
    <property type="entry name" value="ClC-type_chloride_channel"/>
</dbReference>
<dbReference type="HOGENOM" id="CLU_015263_5_4_7"/>
<keyword evidence="12" id="KW-1185">Reference proteome</keyword>
<keyword evidence="9" id="KW-0407">Ion channel</keyword>
<evidence type="ECO:0000256" key="9">
    <source>
        <dbReference type="ARBA" id="ARBA00023303"/>
    </source>
</evidence>
<keyword evidence="2" id="KW-0813">Transport</keyword>
<feature type="transmembrane region" description="Helical" evidence="10">
    <location>
        <begin position="271"/>
        <end position="290"/>
    </location>
</feature>
<dbReference type="Proteomes" id="UP000000448">
    <property type="component" value="Chromosome"/>
</dbReference>
<dbReference type="GO" id="GO:0034707">
    <property type="term" value="C:chloride channel complex"/>
    <property type="evidence" value="ECO:0007669"/>
    <property type="project" value="UniProtKB-KW"/>
</dbReference>
<feature type="transmembrane region" description="Helical" evidence="10">
    <location>
        <begin position="62"/>
        <end position="84"/>
    </location>
</feature>
<dbReference type="STRING" id="598659.NAMH_1073"/>
<feature type="transmembrane region" description="Helical" evidence="10">
    <location>
        <begin position="401"/>
        <end position="418"/>
    </location>
</feature>
<dbReference type="InterPro" id="IPR014743">
    <property type="entry name" value="Cl-channel_core"/>
</dbReference>
<evidence type="ECO:0000256" key="3">
    <source>
        <dbReference type="ARBA" id="ARBA00022692"/>
    </source>
</evidence>
<keyword evidence="6 10" id="KW-0472">Membrane</keyword>
<evidence type="ECO:0000256" key="8">
    <source>
        <dbReference type="ARBA" id="ARBA00023214"/>
    </source>
</evidence>
<dbReference type="RefSeq" id="WP_015902775.1">
    <property type="nucleotide sequence ID" value="NC_012115.1"/>
</dbReference>
<evidence type="ECO:0000256" key="4">
    <source>
        <dbReference type="ARBA" id="ARBA00022989"/>
    </source>
</evidence>
<proteinExistence type="predicted"/>
<evidence type="ECO:0000256" key="10">
    <source>
        <dbReference type="SAM" id="Phobius"/>
    </source>
</evidence>
<feature type="transmembrane region" description="Helical" evidence="10">
    <location>
        <begin position="311"/>
        <end position="334"/>
    </location>
</feature>
<dbReference type="SUPFAM" id="SSF81340">
    <property type="entry name" value="Clc chloride channel"/>
    <property type="match status" value="1"/>
</dbReference>
<feature type="transmembrane region" description="Helical" evidence="10">
    <location>
        <begin position="160"/>
        <end position="184"/>
    </location>
</feature>
<evidence type="ECO:0000256" key="6">
    <source>
        <dbReference type="ARBA" id="ARBA00023136"/>
    </source>
</evidence>
<feature type="transmembrane region" description="Helical" evidence="10">
    <location>
        <begin position="369"/>
        <end position="395"/>
    </location>
</feature>
<dbReference type="AlphaFoldDB" id="B9LA14"/>
<evidence type="ECO:0000256" key="5">
    <source>
        <dbReference type="ARBA" id="ARBA00023065"/>
    </source>
</evidence>
<dbReference type="KEGG" id="nam:NAMH_1073"/>
<accession>B9LA14</accession>
<feature type="transmembrane region" description="Helical" evidence="10">
    <location>
        <begin position="340"/>
        <end position="362"/>
    </location>
</feature>
<keyword evidence="4 10" id="KW-1133">Transmembrane helix</keyword>
<dbReference type="EMBL" id="CP001279">
    <property type="protein sequence ID" value="ACM93723.1"/>
    <property type="molecule type" value="Genomic_DNA"/>
</dbReference>
<dbReference type="Pfam" id="PF00654">
    <property type="entry name" value="Voltage_CLC"/>
    <property type="match status" value="1"/>
</dbReference>
<comment type="subcellular location">
    <subcellularLocation>
        <location evidence="1">Membrane</location>
        <topology evidence="1">Multi-pass membrane protein</topology>
    </subcellularLocation>
</comment>
<keyword evidence="3 10" id="KW-0812">Transmembrane</keyword>
<dbReference type="InterPro" id="IPR001807">
    <property type="entry name" value="ClC"/>
</dbReference>
<keyword evidence="7" id="KW-0869">Chloride channel</keyword>
<dbReference type="PANTHER" id="PTHR43427">
    <property type="entry name" value="CHLORIDE CHANNEL PROTEIN CLC-E"/>
    <property type="match status" value="1"/>
</dbReference>
<name>B9LA14_NAUPA</name>